<keyword evidence="4" id="KW-1185">Reference proteome</keyword>
<feature type="chain" id="PRO_5002170528" evidence="2">
    <location>
        <begin position="20"/>
        <end position="166"/>
    </location>
</feature>
<feature type="signal peptide" evidence="2">
    <location>
        <begin position="1"/>
        <end position="19"/>
    </location>
</feature>
<reference evidence="4" key="2">
    <citation type="submission" date="2015-01" db="EMBL/GenBank/DDBJ databases">
        <title>Evolutionary Origins and Diversification of the Mycorrhizal Mutualists.</title>
        <authorList>
            <consortium name="DOE Joint Genome Institute"/>
            <consortium name="Mycorrhizal Genomics Consortium"/>
            <person name="Kohler A."/>
            <person name="Kuo A."/>
            <person name="Nagy L.G."/>
            <person name="Floudas D."/>
            <person name="Copeland A."/>
            <person name="Barry K.W."/>
            <person name="Cichocki N."/>
            <person name="Veneault-Fourrey C."/>
            <person name="LaButti K."/>
            <person name="Lindquist E.A."/>
            <person name="Lipzen A."/>
            <person name="Lundell T."/>
            <person name="Morin E."/>
            <person name="Murat C."/>
            <person name="Riley R."/>
            <person name="Ohm R."/>
            <person name="Sun H."/>
            <person name="Tunlid A."/>
            <person name="Henrissat B."/>
            <person name="Grigoriev I.V."/>
            <person name="Hibbett D.S."/>
            <person name="Martin F."/>
        </authorList>
    </citation>
    <scope>NUCLEOTIDE SEQUENCE [LARGE SCALE GENOMIC DNA]</scope>
    <source>
        <strain evidence="4">MAFF 305830</strain>
    </source>
</reference>
<dbReference type="EMBL" id="KN824337">
    <property type="protein sequence ID" value="KIM23442.1"/>
    <property type="molecule type" value="Genomic_DNA"/>
</dbReference>
<evidence type="ECO:0000256" key="2">
    <source>
        <dbReference type="SAM" id="SignalP"/>
    </source>
</evidence>
<feature type="compositionally biased region" description="Low complexity" evidence="1">
    <location>
        <begin position="86"/>
        <end position="100"/>
    </location>
</feature>
<proteinExistence type="predicted"/>
<name>A0A0C2X1U1_SERVB</name>
<feature type="region of interest" description="Disordered" evidence="1">
    <location>
        <begin position="37"/>
        <end position="67"/>
    </location>
</feature>
<evidence type="ECO:0000256" key="1">
    <source>
        <dbReference type="SAM" id="MobiDB-lite"/>
    </source>
</evidence>
<dbReference type="AlphaFoldDB" id="A0A0C2X1U1"/>
<evidence type="ECO:0000313" key="3">
    <source>
        <dbReference type="EMBL" id="KIM23442.1"/>
    </source>
</evidence>
<evidence type="ECO:0000313" key="4">
    <source>
        <dbReference type="Proteomes" id="UP000054097"/>
    </source>
</evidence>
<dbReference type="HOGENOM" id="CLU_1603757_0_0_1"/>
<accession>A0A0C2X1U1</accession>
<organism evidence="3 4">
    <name type="scientific">Serendipita vermifera MAFF 305830</name>
    <dbReference type="NCBI Taxonomy" id="933852"/>
    <lineage>
        <taxon>Eukaryota</taxon>
        <taxon>Fungi</taxon>
        <taxon>Dikarya</taxon>
        <taxon>Basidiomycota</taxon>
        <taxon>Agaricomycotina</taxon>
        <taxon>Agaricomycetes</taxon>
        <taxon>Sebacinales</taxon>
        <taxon>Serendipitaceae</taxon>
        <taxon>Serendipita</taxon>
    </lineage>
</organism>
<protein>
    <submittedName>
        <fullName evidence="3">Uncharacterized protein</fullName>
    </submittedName>
</protein>
<keyword evidence="2" id="KW-0732">Signal</keyword>
<dbReference type="Proteomes" id="UP000054097">
    <property type="component" value="Unassembled WGS sequence"/>
</dbReference>
<feature type="compositionally biased region" description="Polar residues" evidence="1">
    <location>
        <begin position="37"/>
        <end position="58"/>
    </location>
</feature>
<gene>
    <name evidence="3" type="ORF">M408DRAFT_27891</name>
</gene>
<feature type="region of interest" description="Disordered" evidence="1">
    <location>
        <begin position="80"/>
        <end position="116"/>
    </location>
</feature>
<sequence>MLFSTFQVVLLSIAVASFAKPVPSSFPIFGGGGSVNQTAPHGGVNQTAPHGGVNQTDPGNGGPKGRIGEILPELFTNLEGHVETGSPSPTVSISPISDSSNEVGNEPEALLHRRRPDPLNNIISGIHRNHQPAIKSLQTIKVYRVRVSTVLENGDNPHRRSGIVKG</sequence>
<reference evidence="3 4" key="1">
    <citation type="submission" date="2014-04" db="EMBL/GenBank/DDBJ databases">
        <authorList>
            <consortium name="DOE Joint Genome Institute"/>
            <person name="Kuo A."/>
            <person name="Zuccaro A."/>
            <person name="Kohler A."/>
            <person name="Nagy L.G."/>
            <person name="Floudas D."/>
            <person name="Copeland A."/>
            <person name="Barry K.W."/>
            <person name="Cichocki N."/>
            <person name="Veneault-Fourrey C."/>
            <person name="LaButti K."/>
            <person name="Lindquist E.A."/>
            <person name="Lipzen A."/>
            <person name="Lundell T."/>
            <person name="Morin E."/>
            <person name="Murat C."/>
            <person name="Sun H."/>
            <person name="Tunlid A."/>
            <person name="Henrissat B."/>
            <person name="Grigoriev I.V."/>
            <person name="Hibbett D.S."/>
            <person name="Martin F."/>
            <person name="Nordberg H.P."/>
            <person name="Cantor M.N."/>
            <person name="Hua S.X."/>
        </authorList>
    </citation>
    <scope>NUCLEOTIDE SEQUENCE [LARGE SCALE GENOMIC DNA]</scope>
    <source>
        <strain evidence="3 4">MAFF 305830</strain>
    </source>
</reference>